<dbReference type="SUPFAM" id="SSF56563">
    <property type="entry name" value="Major capsid protein gp5"/>
    <property type="match status" value="1"/>
</dbReference>
<organism evidence="1">
    <name type="scientific">marine sediment metagenome</name>
    <dbReference type="NCBI Taxonomy" id="412755"/>
    <lineage>
        <taxon>unclassified sequences</taxon>
        <taxon>metagenomes</taxon>
        <taxon>ecological metagenomes</taxon>
    </lineage>
</organism>
<proteinExistence type="predicted"/>
<dbReference type="InterPro" id="IPR035198">
    <property type="entry name" value="SU10_MCP"/>
</dbReference>
<accession>A0A0F9I996</accession>
<dbReference type="AlphaFoldDB" id="A0A0F9I996"/>
<dbReference type="Pfam" id="PF17236">
    <property type="entry name" value="SU10_MCP"/>
    <property type="match status" value="1"/>
</dbReference>
<gene>
    <name evidence="1" type="ORF">LCGC14_1607580</name>
</gene>
<protein>
    <recommendedName>
        <fullName evidence="2">Major capsid protein</fullName>
    </recommendedName>
</protein>
<evidence type="ECO:0008006" key="2">
    <source>
        <dbReference type="Google" id="ProtNLM"/>
    </source>
</evidence>
<comment type="caution">
    <text evidence="1">The sequence shown here is derived from an EMBL/GenBank/DDBJ whole genome shotgun (WGS) entry which is preliminary data.</text>
</comment>
<dbReference type="NCBIfam" id="NF045672">
    <property type="entry name" value="MCP_gp7_epsi_15"/>
    <property type="match status" value="1"/>
</dbReference>
<dbReference type="InterPro" id="IPR048813">
    <property type="entry name" value="GP7-like"/>
</dbReference>
<dbReference type="EMBL" id="LAZR01012978">
    <property type="protein sequence ID" value="KKM24191.1"/>
    <property type="molecule type" value="Genomic_DNA"/>
</dbReference>
<sequence length="329" mass="36444">MLSSTLQDYLDRDTILAGVFEWIVMESPLIANLPFKPMVGNALKYNVELTLPTAGWIARNQQLTENTGTFEQRTTDVYTLHQTGYTNKSAIDLNATQDPEAVDIELAVKAMAHEFEKTMIIGQTSVDTTTNQFKGLLRTIAELEGATITDLDAPNNSQVIAGTTSTGALTMKSMDELVDQIKPGKPDMLLMSRLTRRKLNVLMRASGSGVQDSHSDLFGRSMPMYDTIPIMVSDWIKDNYIEGSSSVQTITDYDFDAAAVAGTNENTMIFALQLGEDKVTALQAKDMMHERETFIEDQHAIANRFTWEVGFAIFKKFSAAVMTGVNPRD</sequence>
<reference evidence="1" key="1">
    <citation type="journal article" date="2015" name="Nature">
        <title>Complex archaea that bridge the gap between prokaryotes and eukaryotes.</title>
        <authorList>
            <person name="Spang A."/>
            <person name="Saw J.H."/>
            <person name="Jorgensen S.L."/>
            <person name="Zaremba-Niedzwiedzka K."/>
            <person name="Martijn J."/>
            <person name="Lind A.E."/>
            <person name="van Eijk R."/>
            <person name="Schleper C."/>
            <person name="Guy L."/>
            <person name="Ettema T.J."/>
        </authorList>
    </citation>
    <scope>NUCLEOTIDE SEQUENCE</scope>
</reference>
<evidence type="ECO:0000313" key="1">
    <source>
        <dbReference type="EMBL" id="KKM24191.1"/>
    </source>
</evidence>
<name>A0A0F9I996_9ZZZZ</name>